<gene>
    <name evidence="1" type="ORF">WUBG_16440</name>
</gene>
<feature type="non-terminal residue" evidence="1">
    <location>
        <position position="1"/>
    </location>
</feature>
<reference evidence="2" key="1">
    <citation type="submission" date="2012-08" db="EMBL/GenBank/DDBJ databases">
        <title>The Genome Sequence of Wuchereria bancrofti.</title>
        <authorList>
            <person name="Nutman T.B."/>
            <person name="Fink D.L."/>
            <person name="Russ C."/>
            <person name="Young S."/>
            <person name="Zeng Q."/>
            <person name="Koehrsen M."/>
            <person name="Alvarado L."/>
            <person name="Berlin A."/>
            <person name="Chapman S.B."/>
            <person name="Chen Z."/>
            <person name="Freedman E."/>
            <person name="Gellesch M."/>
            <person name="Goldberg J."/>
            <person name="Griggs A."/>
            <person name="Gujja S."/>
            <person name="Heilman E.R."/>
            <person name="Heiman D."/>
            <person name="Hepburn T."/>
            <person name="Howarth C."/>
            <person name="Jen D."/>
            <person name="Larson L."/>
            <person name="Lewis B."/>
            <person name="Mehta T."/>
            <person name="Park D."/>
            <person name="Pearson M."/>
            <person name="Roberts A."/>
            <person name="Saif S."/>
            <person name="Shea T."/>
            <person name="Shenoy N."/>
            <person name="Sisk P."/>
            <person name="Stolte C."/>
            <person name="Sykes S."/>
            <person name="Walk T."/>
            <person name="White J."/>
            <person name="Yandava C."/>
            <person name="Haas B."/>
            <person name="Henn M.R."/>
            <person name="Nusbaum C."/>
            <person name="Birren B."/>
        </authorList>
    </citation>
    <scope>NUCLEOTIDE SEQUENCE [LARGE SCALE GENOMIC DNA]</scope>
    <source>
        <strain evidence="2">NA</strain>
    </source>
</reference>
<proteinExistence type="predicted"/>
<dbReference type="Proteomes" id="UP000004810">
    <property type="component" value="Unassembled WGS sequence"/>
</dbReference>
<dbReference type="EMBL" id="ADBV01015705">
    <property type="protein sequence ID" value="EJW72650.1"/>
    <property type="molecule type" value="Genomic_DNA"/>
</dbReference>
<organism evidence="1 2">
    <name type="scientific">Wuchereria bancrofti</name>
    <dbReference type="NCBI Taxonomy" id="6293"/>
    <lineage>
        <taxon>Eukaryota</taxon>
        <taxon>Metazoa</taxon>
        <taxon>Ecdysozoa</taxon>
        <taxon>Nematoda</taxon>
        <taxon>Chromadorea</taxon>
        <taxon>Rhabditida</taxon>
        <taxon>Spirurina</taxon>
        <taxon>Spiruromorpha</taxon>
        <taxon>Filarioidea</taxon>
        <taxon>Onchocercidae</taxon>
        <taxon>Wuchereria</taxon>
    </lineage>
</organism>
<comment type="caution">
    <text evidence="1">The sequence shown here is derived from an EMBL/GenBank/DDBJ whole genome shotgun (WGS) entry which is preliminary data.</text>
</comment>
<evidence type="ECO:0000313" key="2">
    <source>
        <dbReference type="Proteomes" id="UP000004810"/>
    </source>
</evidence>
<accession>J9AF33</accession>
<name>J9AF33_WUCBA</name>
<dbReference type="AlphaFoldDB" id="J9AF33"/>
<protein>
    <submittedName>
        <fullName evidence="1">Uncharacterized protein</fullName>
    </submittedName>
</protein>
<evidence type="ECO:0000313" key="1">
    <source>
        <dbReference type="EMBL" id="EJW72650.1"/>
    </source>
</evidence>
<sequence>VLLQIRASSQTTQFEEELKKILSGINSLLKNGNLSQRIRTLLHTLNLPNDRLIRKHQK</sequence>